<keyword evidence="2" id="KW-0472">Membrane</keyword>
<evidence type="ECO:0000313" key="4">
    <source>
        <dbReference type="EMBL" id="KAF5374978.1"/>
    </source>
</evidence>
<accession>A0A8H5LZ80</accession>
<dbReference type="InterPro" id="IPR050769">
    <property type="entry name" value="NAT_camello-type"/>
</dbReference>
<evidence type="ECO:0000256" key="1">
    <source>
        <dbReference type="ARBA" id="ARBA00022679"/>
    </source>
</evidence>
<dbReference type="InterPro" id="IPR000182">
    <property type="entry name" value="GNAT_dom"/>
</dbReference>
<evidence type="ECO:0000256" key="2">
    <source>
        <dbReference type="SAM" id="Phobius"/>
    </source>
</evidence>
<sequence length="250" mass="28517">MASVAQIRPYEPRDAKDVIFAVGKANMQLLAVANMKAISHPLTLVLWIAMSSIFVEYMHWWPQGGYGFLGYLSPLPAFASLAVPILAICDWINRPYFEDLSQEVLRKPDLQNIPENYKKSPSSGFWLLDFGDKFVGLIAVDASPEEASPAPRKKSKTSQTSDTAIIRHFYVEEPYRAADIQKDLLQYAVRHVFDSSPTVQNIEVITSSLTRYAQKSLHELGFRVKEETKRVGIFGWKLERRVLERVNWRP</sequence>
<keyword evidence="1" id="KW-0808">Transferase</keyword>
<dbReference type="PANTHER" id="PTHR13947">
    <property type="entry name" value="GNAT FAMILY N-ACETYLTRANSFERASE"/>
    <property type="match status" value="1"/>
</dbReference>
<comment type="caution">
    <text evidence="4">The sequence shown here is derived from an EMBL/GenBank/DDBJ whole genome shotgun (WGS) entry which is preliminary data.</text>
</comment>
<reference evidence="4 5" key="1">
    <citation type="journal article" date="2020" name="ISME J.">
        <title>Uncovering the hidden diversity of litter-decomposition mechanisms in mushroom-forming fungi.</title>
        <authorList>
            <person name="Floudas D."/>
            <person name="Bentzer J."/>
            <person name="Ahren D."/>
            <person name="Johansson T."/>
            <person name="Persson P."/>
            <person name="Tunlid A."/>
        </authorList>
    </citation>
    <scope>NUCLEOTIDE SEQUENCE [LARGE SCALE GENOMIC DNA]</scope>
    <source>
        <strain evidence="4 5">CBS 291.85</strain>
    </source>
</reference>
<evidence type="ECO:0000259" key="3">
    <source>
        <dbReference type="PROSITE" id="PS51186"/>
    </source>
</evidence>
<organism evidence="4 5">
    <name type="scientific">Tetrapyrgos nigripes</name>
    <dbReference type="NCBI Taxonomy" id="182062"/>
    <lineage>
        <taxon>Eukaryota</taxon>
        <taxon>Fungi</taxon>
        <taxon>Dikarya</taxon>
        <taxon>Basidiomycota</taxon>
        <taxon>Agaricomycotina</taxon>
        <taxon>Agaricomycetes</taxon>
        <taxon>Agaricomycetidae</taxon>
        <taxon>Agaricales</taxon>
        <taxon>Marasmiineae</taxon>
        <taxon>Marasmiaceae</taxon>
        <taxon>Tetrapyrgos</taxon>
    </lineage>
</organism>
<name>A0A8H5LZ80_9AGAR</name>
<keyword evidence="5" id="KW-1185">Reference proteome</keyword>
<dbReference type="Pfam" id="PF00583">
    <property type="entry name" value="Acetyltransf_1"/>
    <property type="match status" value="1"/>
</dbReference>
<dbReference type="InterPro" id="IPR016181">
    <property type="entry name" value="Acyl_CoA_acyltransferase"/>
</dbReference>
<feature type="domain" description="N-acetyltransferase" evidence="3">
    <location>
        <begin position="84"/>
        <end position="241"/>
    </location>
</feature>
<dbReference type="Gene3D" id="3.40.630.30">
    <property type="match status" value="1"/>
</dbReference>
<evidence type="ECO:0000313" key="5">
    <source>
        <dbReference type="Proteomes" id="UP000559256"/>
    </source>
</evidence>
<dbReference type="GO" id="GO:0008080">
    <property type="term" value="F:N-acetyltransferase activity"/>
    <property type="evidence" value="ECO:0007669"/>
    <property type="project" value="InterPro"/>
</dbReference>
<feature type="transmembrane region" description="Helical" evidence="2">
    <location>
        <begin position="68"/>
        <end position="92"/>
    </location>
</feature>
<protein>
    <recommendedName>
        <fullName evidence="3">N-acetyltransferase domain-containing protein</fullName>
    </recommendedName>
</protein>
<proteinExistence type="predicted"/>
<dbReference type="SUPFAM" id="SSF55729">
    <property type="entry name" value="Acyl-CoA N-acyltransferases (Nat)"/>
    <property type="match status" value="1"/>
</dbReference>
<keyword evidence="2" id="KW-1133">Transmembrane helix</keyword>
<dbReference type="PROSITE" id="PS51186">
    <property type="entry name" value="GNAT"/>
    <property type="match status" value="1"/>
</dbReference>
<dbReference type="EMBL" id="JAACJM010000001">
    <property type="protein sequence ID" value="KAF5374978.1"/>
    <property type="molecule type" value="Genomic_DNA"/>
</dbReference>
<dbReference type="OrthoDB" id="2564232at2759"/>
<dbReference type="PANTHER" id="PTHR13947:SF37">
    <property type="entry name" value="LD18367P"/>
    <property type="match status" value="1"/>
</dbReference>
<dbReference type="AlphaFoldDB" id="A0A8H5LZ80"/>
<gene>
    <name evidence="4" type="ORF">D9758_000232</name>
</gene>
<keyword evidence="2" id="KW-0812">Transmembrane</keyword>
<dbReference type="Proteomes" id="UP000559256">
    <property type="component" value="Unassembled WGS sequence"/>
</dbReference>